<evidence type="ECO:0000313" key="5">
    <source>
        <dbReference type="Proteomes" id="UP000230066"/>
    </source>
</evidence>
<comment type="caution">
    <text evidence="4">The sequence shown here is derived from an EMBL/GenBank/DDBJ whole genome shotgun (WGS) entry which is preliminary data.</text>
</comment>
<dbReference type="SUPFAM" id="SSF47473">
    <property type="entry name" value="EF-hand"/>
    <property type="match status" value="1"/>
</dbReference>
<gene>
    <name evidence="4" type="ORF">D915_001311</name>
</gene>
<keyword evidence="5" id="KW-1185">Reference proteome</keyword>
<dbReference type="Pfam" id="PF13499">
    <property type="entry name" value="EF-hand_7"/>
    <property type="match status" value="2"/>
</dbReference>
<protein>
    <submittedName>
        <fullName evidence="4">Calmodulin variant</fullName>
    </submittedName>
</protein>
<name>A0A4E0RJH9_FASHE</name>
<dbReference type="GO" id="GO:0005509">
    <property type="term" value="F:calcium ion binding"/>
    <property type="evidence" value="ECO:0007669"/>
    <property type="project" value="InterPro"/>
</dbReference>
<dbReference type="InterPro" id="IPR002048">
    <property type="entry name" value="EF_hand_dom"/>
</dbReference>
<keyword evidence="2" id="KW-0106">Calcium</keyword>
<accession>A0A4E0RJH9</accession>
<organism evidence="4 5">
    <name type="scientific">Fasciola hepatica</name>
    <name type="common">Liver fluke</name>
    <dbReference type="NCBI Taxonomy" id="6192"/>
    <lineage>
        <taxon>Eukaryota</taxon>
        <taxon>Metazoa</taxon>
        <taxon>Spiralia</taxon>
        <taxon>Lophotrochozoa</taxon>
        <taxon>Platyhelminthes</taxon>
        <taxon>Trematoda</taxon>
        <taxon>Digenea</taxon>
        <taxon>Plagiorchiida</taxon>
        <taxon>Echinostomata</taxon>
        <taxon>Echinostomatoidea</taxon>
        <taxon>Fasciolidae</taxon>
        <taxon>Fasciola</taxon>
    </lineage>
</organism>
<dbReference type="PROSITE" id="PS00018">
    <property type="entry name" value="EF_HAND_1"/>
    <property type="match status" value="3"/>
</dbReference>
<evidence type="ECO:0000256" key="2">
    <source>
        <dbReference type="ARBA" id="ARBA00022837"/>
    </source>
</evidence>
<dbReference type="CDD" id="cd00051">
    <property type="entry name" value="EFh"/>
    <property type="match status" value="2"/>
</dbReference>
<evidence type="ECO:0000259" key="3">
    <source>
        <dbReference type="PROSITE" id="PS50222"/>
    </source>
</evidence>
<dbReference type="Proteomes" id="UP000230066">
    <property type="component" value="Unassembled WGS sequence"/>
</dbReference>
<dbReference type="FunFam" id="1.10.238.10:FF:000178">
    <property type="entry name" value="Calmodulin-2 A"/>
    <property type="match status" value="1"/>
</dbReference>
<dbReference type="AlphaFoldDB" id="A0A4E0RJH9"/>
<sequence>MLNGEKSHMEDRDLREAFILFDVNRDGRITASELHSVLRFLGIQTTQAEVCQMIKDADCDGNGTVEFDEFLRMMRRYAQSQRAKSPDAELREAFNVFDHNQDSVIDFTEIKRTMHFLGEAVTDEEVQEMIREADRDHDGLVDFEEFKHMMNLVRSREAK</sequence>
<dbReference type="PROSITE" id="PS50222">
    <property type="entry name" value="EF_HAND_2"/>
    <property type="match status" value="4"/>
</dbReference>
<evidence type="ECO:0000256" key="1">
    <source>
        <dbReference type="ARBA" id="ARBA00022737"/>
    </source>
</evidence>
<dbReference type="Gene3D" id="1.10.238.10">
    <property type="entry name" value="EF-hand"/>
    <property type="match status" value="2"/>
</dbReference>
<dbReference type="InterPro" id="IPR018247">
    <property type="entry name" value="EF_Hand_1_Ca_BS"/>
</dbReference>
<dbReference type="PANTHER" id="PTHR23050">
    <property type="entry name" value="CALCIUM BINDING PROTEIN"/>
    <property type="match status" value="1"/>
</dbReference>
<evidence type="ECO:0000313" key="4">
    <source>
        <dbReference type="EMBL" id="THD27835.1"/>
    </source>
</evidence>
<reference evidence="4" key="1">
    <citation type="submission" date="2019-03" db="EMBL/GenBank/DDBJ databases">
        <title>Improved annotation for the trematode Fasciola hepatica.</title>
        <authorList>
            <person name="Choi Y.-J."/>
            <person name="Martin J."/>
            <person name="Mitreva M."/>
        </authorList>
    </citation>
    <scope>NUCLEOTIDE SEQUENCE [LARGE SCALE GENOMIC DNA]</scope>
</reference>
<feature type="domain" description="EF-hand" evidence="3">
    <location>
        <begin position="9"/>
        <end position="44"/>
    </location>
</feature>
<feature type="domain" description="EF-hand" evidence="3">
    <location>
        <begin position="85"/>
        <end position="120"/>
    </location>
</feature>
<dbReference type="EMBL" id="JXXN02000308">
    <property type="protein sequence ID" value="THD27835.1"/>
    <property type="molecule type" value="Genomic_DNA"/>
</dbReference>
<keyword evidence="1" id="KW-0677">Repeat</keyword>
<dbReference type="SMART" id="SM00054">
    <property type="entry name" value="EFh"/>
    <property type="match status" value="4"/>
</dbReference>
<dbReference type="InterPro" id="IPR011992">
    <property type="entry name" value="EF-hand-dom_pair"/>
</dbReference>
<feature type="domain" description="EF-hand" evidence="3">
    <location>
        <begin position="45"/>
        <end position="80"/>
    </location>
</feature>
<feature type="domain" description="EF-hand" evidence="3">
    <location>
        <begin position="121"/>
        <end position="156"/>
    </location>
</feature>
<dbReference type="InterPro" id="IPR050145">
    <property type="entry name" value="Centrin_CML-like"/>
</dbReference>
<proteinExistence type="predicted"/>
<dbReference type="GO" id="GO:0043226">
    <property type="term" value="C:organelle"/>
    <property type="evidence" value="ECO:0007669"/>
    <property type="project" value="UniProtKB-ARBA"/>
</dbReference>